<dbReference type="PROSITE" id="PS50850">
    <property type="entry name" value="MFS"/>
    <property type="match status" value="1"/>
</dbReference>
<dbReference type="Proteomes" id="UP000649573">
    <property type="component" value="Unassembled WGS sequence"/>
</dbReference>
<dbReference type="PANTHER" id="PTHR42718">
    <property type="entry name" value="MAJOR FACILITATOR SUPERFAMILY MULTIDRUG TRANSPORTER MFSC"/>
    <property type="match status" value="1"/>
</dbReference>
<keyword evidence="3" id="KW-0813">Transport</keyword>
<feature type="transmembrane region" description="Helical" evidence="9">
    <location>
        <begin position="376"/>
        <end position="396"/>
    </location>
</feature>
<feature type="transmembrane region" description="Helical" evidence="9">
    <location>
        <begin position="286"/>
        <end position="308"/>
    </location>
</feature>
<dbReference type="Pfam" id="PF07690">
    <property type="entry name" value="MFS_1"/>
    <property type="match status" value="1"/>
</dbReference>
<feature type="transmembrane region" description="Helical" evidence="9">
    <location>
        <begin position="216"/>
        <end position="236"/>
    </location>
</feature>
<dbReference type="SUPFAM" id="SSF103473">
    <property type="entry name" value="MFS general substrate transporter"/>
    <property type="match status" value="1"/>
</dbReference>
<feature type="transmembrane region" description="Helical" evidence="9">
    <location>
        <begin position="320"/>
        <end position="339"/>
    </location>
</feature>
<dbReference type="CDD" id="cd17321">
    <property type="entry name" value="MFS_MMR_MDR_like"/>
    <property type="match status" value="1"/>
</dbReference>
<feature type="transmembrane region" description="Helical" evidence="9">
    <location>
        <begin position="158"/>
        <end position="180"/>
    </location>
</feature>
<feature type="transmembrane region" description="Helical" evidence="9">
    <location>
        <begin position="97"/>
        <end position="123"/>
    </location>
</feature>
<comment type="subcellular location">
    <subcellularLocation>
        <location evidence="1">Cell membrane</location>
        <topology evidence="1">Multi-pass membrane protein</topology>
    </subcellularLocation>
</comment>
<feature type="transmembrane region" description="Helical" evidence="9">
    <location>
        <begin position="451"/>
        <end position="471"/>
    </location>
</feature>
<feature type="transmembrane region" description="Helical" evidence="9">
    <location>
        <begin position="28"/>
        <end position="48"/>
    </location>
</feature>
<organism evidence="11 12">
    <name type="scientific">Lentzea flava</name>
    <dbReference type="NCBI Taxonomy" id="103732"/>
    <lineage>
        <taxon>Bacteria</taxon>
        <taxon>Bacillati</taxon>
        <taxon>Actinomycetota</taxon>
        <taxon>Actinomycetes</taxon>
        <taxon>Pseudonocardiales</taxon>
        <taxon>Pseudonocardiaceae</taxon>
        <taxon>Lentzea</taxon>
    </lineage>
</organism>
<proteinExistence type="inferred from homology"/>
<evidence type="ECO:0000313" key="12">
    <source>
        <dbReference type="Proteomes" id="UP000649573"/>
    </source>
</evidence>
<reference evidence="12" key="1">
    <citation type="journal article" date="2019" name="Int. J. Syst. Evol. Microbiol.">
        <title>The Global Catalogue of Microorganisms (GCM) 10K type strain sequencing project: providing services to taxonomists for standard genome sequencing and annotation.</title>
        <authorList>
            <consortium name="The Broad Institute Genomics Platform"/>
            <consortium name="The Broad Institute Genome Sequencing Center for Infectious Disease"/>
            <person name="Wu L."/>
            <person name="Ma J."/>
        </authorList>
    </citation>
    <scope>NUCLEOTIDE SEQUENCE [LARGE SCALE GENOMIC DNA]</scope>
    <source>
        <strain evidence="12">JCM 3296</strain>
    </source>
</reference>
<name>A0ABQ2VG40_9PSEU</name>
<keyword evidence="12" id="KW-1185">Reference proteome</keyword>
<evidence type="ECO:0000256" key="2">
    <source>
        <dbReference type="ARBA" id="ARBA00008537"/>
    </source>
</evidence>
<dbReference type="PANTHER" id="PTHR42718:SF9">
    <property type="entry name" value="MAJOR FACILITATOR SUPERFAMILY MULTIDRUG TRANSPORTER MFSC"/>
    <property type="match status" value="1"/>
</dbReference>
<dbReference type="EMBL" id="BMRE01000094">
    <property type="protein sequence ID" value="GGU85209.1"/>
    <property type="molecule type" value="Genomic_DNA"/>
</dbReference>
<feature type="transmembrane region" description="Helical" evidence="9">
    <location>
        <begin position="129"/>
        <end position="146"/>
    </location>
</feature>
<keyword evidence="5 9" id="KW-0812">Transmembrane</keyword>
<evidence type="ECO:0000256" key="7">
    <source>
        <dbReference type="ARBA" id="ARBA00023136"/>
    </source>
</evidence>
<dbReference type="InterPro" id="IPR004638">
    <property type="entry name" value="EmrB-like"/>
</dbReference>
<feature type="transmembrane region" description="Helical" evidence="9">
    <location>
        <begin position="68"/>
        <end position="85"/>
    </location>
</feature>
<keyword evidence="6 9" id="KW-1133">Transmembrane helix</keyword>
<feature type="region of interest" description="Disordered" evidence="8">
    <location>
        <begin position="494"/>
        <end position="517"/>
    </location>
</feature>
<dbReference type="InterPro" id="IPR036259">
    <property type="entry name" value="MFS_trans_sf"/>
</dbReference>
<evidence type="ECO:0000256" key="9">
    <source>
        <dbReference type="SAM" id="Phobius"/>
    </source>
</evidence>
<dbReference type="InterPro" id="IPR020846">
    <property type="entry name" value="MFS_dom"/>
</dbReference>
<dbReference type="PRINTS" id="PR01036">
    <property type="entry name" value="TCRTETB"/>
</dbReference>
<feature type="transmembrane region" description="Helical" evidence="9">
    <location>
        <begin position="351"/>
        <end position="370"/>
    </location>
</feature>
<gene>
    <name evidence="11" type="ORF">GCM10010178_89230</name>
</gene>
<evidence type="ECO:0000256" key="6">
    <source>
        <dbReference type="ARBA" id="ARBA00022989"/>
    </source>
</evidence>
<dbReference type="Gene3D" id="1.20.1720.10">
    <property type="entry name" value="Multidrug resistance protein D"/>
    <property type="match status" value="1"/>
</dbReference>
<comment type="similarity">
    <text evidence="2">Belongs to the major facilitator superfamily. EmrB family.</text>
</comment>
<feature type="transmembrane region" description="Helical" evidence="9">
    <location>
        <begin position="186"/>
        <end position="204"/>
    </location>
</feature>
<dbReference type="InterPro" id="IPR011701">
    <property type="entry name" value="MFS"/>
</dbReference>
<dbReference type="NCBIfam" id="TIGR00711">
    <property type="entry name" value="efflux_EmrB"/>
    <property type="match status" value="1"/>
</dbReference>
<evidence type="ECO:0000256" key="1">
    <source>
        <dbReference type="ARBA" id="ARBA00004651"/>
    </source>
</evidence>
<comment type="caution">
    <text evidence="11">The sequence shown here is derived from an EMBL/GenBank/DDBJ whole genome shotgun (WGS) entry which is preliminary data.</text>
</comment>
<evidence type="ECO:0000256" key="3">
    <source>
        <dbReference type="ARBA" id="ARBA00022448"/>
    </source>
</evidence>
<accession>A0ABQ2VG40</accession>
<keyword evidence="7 9" id="KW-0472">Membrane</keyword>
<dbReference type="Gene3D" id="1.20.1250.20">
    <property type="entry name" value="MFS general substrate transporter like domains"/>
    <property type="match status" value="1"/>
</dbReference>
<feature type="transmembrane region" description="Helical" evidence="9">
    <location>
        <begin position="242"/>
        <end position="265"/>
    </location>
</feature>
<keyword evidence="4" id="KW-1003">Cell membrane</keyword>
<evidence type="ECO:0000256" key="8">
    <source>
        <dbReference type="SAM" id="MobiDB-lite"/>
    </source>
</evidence>
<evidence type="ECO:0000259" key="10">
    <source>
        <dbReference type="PROSITE" id="PS50850"/>
    </source>
</evidence>
<evidence type="ECO:0000256" key="5">
    <source>
        <dbReference type="ARBA" id="ARBA00022692"/>
    </source>
</evidence>
<feature type="region of interest" description="Disordered" evidence="8">
    <location>
        <begin position="1"/>
        <end position="20"/>
    </location>
</feature>
<evidence type="ECO:0000313" key="11">
    <source>
        <dbReference type="EMBL" id="GGU85209.1"/>
    </source>
</evidence>
<evidence type="ECO:0000256" key="4">
    <source>
        <dbReference type="ARBA" id="ARBA00022475"/>
    </source>
</evidence>
<protein>
    <submittedName>
        <fullName evidence="11">MFS transporter</fullName>
    </submittedName>
</protein>
<feature type="domain" description="Major facilitator superfamily (MFS) profile" evidence="10">
    <location>
        <begin position="30"/>
        <end position="475"/>
    </location>
</feature>
<sequence length="517" mass="54020">MHVWHTSPPPERASGTVRAPRPGRRNKAIVLTICCFSLFIVGLDNTVVNLALPTIQHDLHADVSELQWTLDAYMLAVASLVVLSGSTGDRFGRRRTFLAGLTTFGLGSLLCSIAPNAGLLIAFRAVQGAGGSLMTPSALSIISSVFTNPRDRVRAIGVWSSVTGFSMAIGPLAGGLLVDVAGWRSIFWLNVPLVIIVAGLSRIFTPESMALRPGRFDPVGQILVVVALTSLTFGIIEGRVIGWGSPVIVTCLALAGVTTAALIAYERRRHEPLLELRFFASIPFSGATLIAVWSFCAWSGFIFINALYLQNVRGLSPFHAGLLTLPVAAMVVVSSPIAGRIVARRGPRLPLVVSGLGIALAGLLLTQITAHTSTGYLLAAYALFGIGFGFVNAPITNAAVTGMPQAQAGMAAAVATASRQVGACLGVAVLGSVTAVDLRSAVDSATAVGQAAWWITVCCGCAVLLLGVFTTGHRAHASARRILGATQPAGLREHVATGGGRDQASVRLPESTRVPRE</sequence>